<feature type="transmembrane region" description="Helical" evidence="2">
    <location>
        <begin position="115"/>
        <end position="136"/>
    </location>
</feature>
<evidence type="ECO:0000256" key="1">
    <source>
        <dbReference type="SAM" id="MobiDB-lite"/>
    </source>
</evidence>
<sequence length="378" mass="41597">MSDDITELEQAMMYNYVSLAALCLVSYEYVVTIDQEVRCVWVRKPSATTFLLVSTRWVMLLNQLANWIPYVPTSAASCKAIDAAISTLYFIAILQVALFSSVRIYALWQDTRFAWVYLSFIFVLSCVPIATNIFMLSRTSVVFEGPPISQCILPVNVSDHLSSAREAGLSLYLGRGTEPRFAVEYFTRSCALAADVAVLILTWVKTFRHWRQLRELNIGTSVASLLLRDGTLYFLALAAINIAQMLSLGSSSSSGSWSDSAVVFLQALPSILTQRFMLNLRRFSSPEHDTDVGAPRLSRFSVNFRVPTEFLGDIGEPLDDDQSRRADVRSEASCIQGEQSKAAHAGSDGGGCSTSKTDEAVPAELANPPSDTNANECC</sequence>
<keyword evidence="2" id="KW-0472">Membrane</keyword>
<name>A0A9P3LKA6_9APHY</name>
<comment type="caution">
    <text evidence="4">The sequence shown here is derived from an EMBL/GenBank/DDBJ whole genome shotgun (WGS) entry which is preliminary data.</text>
</comment>
<keyword evidence="2" id="KW-0812">Transmembrane</keyword>
<evidence type="ECO:0000313" key="4">
    <source>
        <dbReference type="EMBL" id="GJE98321.1"/>
    </source>
</evidence>
<dbReference type="AlphaFoldDB" id="A0A9P3LKA6"/>
<dbReference type="EMBL" id="BPQB01000086">
    <property type="protein sequence ID" value="GJE98321.1"/>
    <property type="molecule type" value="Genomic_DNA"/>
</dbReference>
<feature type="domain" description="DUF6533" evidence="3">
    <location>
        <begin position="16"/>
        <end position="61"/>
    </location>
</feature>
<keyword evidence="2" id="KW-1133">Transmembrane helix</keyword>
<feature type="transmembrane region" description="Helical" evidence="2">
    <location>
        <begin position="12"/>
        <end position="30"/>
    </location>
</feature>
<dbReference type="OrthoDB" id="2804471at2759"/>
<gene>
    <name evidence="4" type="ORF">PsYK624_145480</name>
</gene>
<feature type="compositionally biased region" description="Basic and acidic residues" evidence="1">
    <location>
        <begin position="321"/>
        <end position="330"/>
    </location>
</feature>
<feature type="compositionally biased region" description="Polar residues" evidence="1">
    <location>
        <begin position="369"/>
        <end position="378"/>
    </location>
</feature>
<feature type="region of interest" description="Disordered" evidence="1">
    <location>
        <begin position="315"/>
        <end position="378"/>
    </location>
</feature>
<organism evidence="4 5">
    <name type="scientific">Phanerochaete sordida</name>
    <dbReference type="NCBI Taxonomy" id="48140"/>
    <lineage>
        <taxon>Eukaryota</taxon>
        <taxon>Fungi</taxon>
        <taxon>Dikarya</taxon>
        <taxon>Basidiomycota</taxon>
        <taxon>Agaricomycotina</taxon>
        <taxon>Agaricomycetes</taxon>
        <taxon>Polyporales</taxon>
        <taxon>Phanerochaetaceae</taxon>
        <taxon>Phanerochaete</taxon>
    </lineage>
</organism>
<protein>
    <recommendedName>
        <fullName evidence="3">DUF6533 domain-containing protein</fullName>
    </recommendedName>
</protein>
<dbReference type="Pfam" id="PF20151">
    <property type="entry name" value="DUF6533"/>
    <property type="match status" value="1"/>
</dbReference>
<proteinExistence type="predicted"/>
<evidence type="ECO:0000256" key="2">
    <source>
        <dbReference type="SAM" id="Phobius"/>
    </source>
</evidence>
<evidence type="ECO:0000313" key="5">
    <source>
        <dbReference type="Proteomes" id="UP000703269"/>
    </source>
</evidence>
<feature type="transmembrane region" description="Helical" evidence="2">
    <location>
        <begin position="50"/>
        <end position="68"/>
    </location>
</feature>
<reference evidence="4 5" key="1">
    <citation type="submission" date="2021-08" db="EMBL/GenBank/DDBJ databases">
        <title>Draft Genome Sequence of Phanerochaete sordida strain YK-624.</title>
        <authorList>
            <person name="Mori T."/>
            <person name="Dohra H."/>
            <person name="Suzuki T."/>
            <person name="Kawagishi H."/>
            <person name="Hirai H."/>
        </authorList>
    </citation>
    <scope>NUCLEOTIDE SEQUENCE [LARGE SCALE GENOMIC DNA]</scope>
    <source>
        <strain evidence="4 5">YK-624</strain>
    </source>
</reference>
<dbReference type="InterPro" id="IPR045340">
    <property type="entry name" value="DUF6533"/>
</dbReference>
<evidence type="ECO:0000259" key="3">
    <source>
        <dbReference type="Pfam" id="PF20151"/>
    </source>
</evidence>
<accession>A0A9P3LKA6</accession>
<feature type="transmembrane region" description="Helical" evidence="2">
    <location>
        <begin position="88"/>
        <end position="108"/>
    </location>
</feature>
<dbReference type="Proteomes" id="UP000703269">
    <property type="component" value="Unassembled WGS sequence"/>
</dbReference>
<keyword evidence="5" id="KW-1185">Reference proteome</keyword>